<gene>
    <name evidence="1" type="ORF">COR51_23675</name>
</gene>
<evidence type="ECO:0000313" key="1">
    <source>
        <dbReference type="EMBL" id="PRQ65124.1"/>
    </source>
</evidence>
<organism evidence="1 2">
    <name type="scientific">Vibrio mediterranei</name>
    <dbReference type="NCBI Taxonomy" id="689"/>
    <lineage>
        <taxon>Bacteria</taxon>
        <taxon>Pseudomonadati</taxon>
        <taxon>Pseudomonadota</taxon>
        <taxon>Gammaproteobacteria</taxon>
        <taxon>Vibrionales</taxon>
        <taxon>Vibrionaceae</taxon>
        <taxon>Vibrio</taxon>
    </lineage>
</organism>
<accession>A0ABX5D605</accession>
<proteinExistence type="predicted"/>
<evidence type="ECO:0000313" key="2">
    <source>
        <dbReference type="Proteomes" id="UP000238163"/>
    </source>
</evidence>
<reference evidence="1 2" key="1">
    <citation type="submission" date="2018-03" db="EMBL/GenBank/DDBJ databases">
        <title>Genetic Diversity and Phenotypic Plasticity of AHL Mediated Quorum Sensing in Environmental Strains of Vibrio mediterranei.</title>
        <authorList>
            <person name="Lantoine F."/>
            <person name="Vouve F."/>
        </authorList>
    </citation>
    <scope>NUCLEOTIDE SEQUENCE [LARGE SCALE GENOMIC DNA]</scope>
    <source>
        <strain evidence="1 2">17LN0615E</strain>
    </source>
</reference>
<dbReference type="EMBL" id="NWTN01000026">
    <property type="protein sequence ID" value="PRQ65124.1"/>
    <property type="molecule type" value="Genomic_DNA"/>
</dbReference>
<keyword evidence="2" id="KW-1185">Reference proteome</keyword>
<name>A0ABX5D605_9VIBR</name>
<protein>
    <submittedName>
        <fullName evidence="1">Uncharacterized protein</fullName>
    </submittedName>
</protein>
<sequence length="85" mass="9361">MKLDVDFSGLSLAAAEMSGLEALLDELRSQKIPYDDALARACEFVQANNGKAVNLPGGITRLTLGDEECDCFQPYPDIDLIYYEK</sequence>
<dbReference type="Proteomes" id="UP000238163">
    <property type="component" value="Unassembled WGS sequence"/>
</dbReference>
<comment type="caution">
    <text evidence="1">The sequence shown here is derived from an EMBL/GenBank/DDBJ whole genome shotgun (WGS) entry which is preliminary data.</text>
</comment>